<dbReference type="PANTHER" id="PTHR12169:SF2">
    <property type="entry name" value="AFG1P"/>
    <property type="match status" value="1"/>
</dbReference>
<evidence type="ECO:0008006" key="6">
    <source>
        <dbReference type="Google" id="ProtNLM"/>
    </source>
</evidence>
<dbReference type="GO" id="GO:0005524">
    <property type="term" value="F:ATP binding"/>
    <property type="evidence" value="ECO:0007669"/>
    <property type="project" value="UniProtKB-KW"/>
</dbReference>
<dbReference type="Pfam" id="PF03969">
    <property type="entry name" value="AFG1_ATPase"/>
    <property type="match status" value="2"/>
</dbReference>
<evidence type="ECO:0000256" key="3">
    <source>
        <dbReference type="ARBA" id="ARBA00022840"/>
    </source>
</evidence>
<evidence type="ECO:0000313" key="5">
    <source>
        <dbReference type="EMBL" id="CEO47907.1"/>
    </source>
</evidence>
<dbReference type="GO" id="GO:0016887">
    <property type="term" value="F:ATP hydrolysis activity"/>
    <property type="evidence" value="ECO:0007669"/>
    <property type="project" value="InterPro"/>
</dbReference>
<dbReference type="AlphaFoldDB" id="A0A0B7JXB6"/>
<evidence type="ECO:0000256" key="1">
    <source>
        <dbReference type="ARBA" id="ARBA00010322"/>
    </source>
</evidence>
<name>A0A0B7JXB6_BIOOC</name>
<proteinExistence type="inferred from homology"/>
<dbReference type="SUPFAM" id="SSF52540">
    <property type="entry name" value="P-loop containing nucleoside triphosphate hydrolases"/>
    <property type="match status" value="1"/>
</dbReference>
<dbReference type="CDD" id="cd00009">
    <property type="entry name" value="AAA"/>
    <property type="match status" value="1"/>
</dbReference>
<feature type="compositionally biased region" description="Polar residues" evidence="4">
    <location>
        <begin position="322"/>
        <end position="337"/>
    </location>
</feature>
<feature type="region of interest" description="Disordered" evidence="4">
    <location>
        <begin position="600"/>
        <end position="625"/>
    </location>
</feature>
<dbReference type="InterPro" id="IPR027417">
    <property type="entry name" value="P-loop_NTPase"/>
</dbReference>
<reference evidence="5" key="1">
    <citation type="submission" date="2015-01" db="EMBL/GenBank/DDBJ databases">
        <authorList>
            <person name="Durling Mikael"/>
        </authorList>
    </citation>
    <scope>NUCLEOTIDE SEQUENCE</scope>
</reference>
<evidence type="ECO:0000256" key="2">
    <source>
        <dbReference type="ARBA" id="ARBA00022741"/>
    </source>
</evidence>
<keyword evidence="2" id="KW-0547">Nucleotide-binding</keyword>
<protein>
    <recommendedName>
        <fullName evidence="6">AAA+ ATPase domain-containing protein</fullName>
    </recommendedName>
</protein>
<dbReference type="Gene3D" id="3.40.50.300">
    <property type="entry name" value="P-loop containing nucleotide triphosphate hydrolases"/>
    <property type="match status" value="1"/>
</dbReference>
<dbReference type="PANTHER" id="PTHR12169">
    <property type="entry name" value="ATPASE N2B"/>
    <property type="match status" value="1"/>
</dbReference>
<sequence length="649" mass="73545">MLHPTMRRFSTAVTITDPLVKYQTAVSMGLYSPDPAQHRLAHHLQKLYRRIKDYRPQSEYRERLNQVARLTDPKPPADADTSGMLALRNHPIWRNPLFKHLLTSPEGRESLALTRKLTSHEAAIDIDSPKGLFLSGEVGTGKSMLLDLLAEGLPTERKKRWHFNTFMLYVFSRLETFRKANPGTAADGDSEHSLLWMAKTLVEESPILFLDEFQLPDRAASKLLSHLFIAFFQLGGVLIASSNRMPEELQKAIGVDYTPTPSQGLIRKIFGLGSAGKGELYGASSDFSNFLEVLKARCDFWQMEGAQDWRRKEEITEKATGAPSSGPTSEAPFTSTYAPEEPSEVESVQRKKPHHYHLTEDNEGAWKQRIQEAVGLSRSTPIPWSVSSLVVYGRKVQTPQHYKGFVFWEFDSLVESFGPADYITMASTYHTFVIDNVPILTISKKNEARRFITLLDALYEARCKLILRARNPPDDLFFPERSRRSAGAAGQENVVDDDDDATYSETVAEVYQDQVSPFRPNVAYYDTQSSTAKYNPDQDSDFGLQSKPINFTNTTAFTGEDERFAYKRAISRLWELCSHQWHSRTGDWWQPLPLEARHWEGGQPSQPQKFTISPRAPNAGEGMGQSVEIDEVAGLSKWRVEQLQNQSRE</sequence>
<organism evidence="5">
    <name type="scientific">Bionectria ochroleuca</name>
    <name type="common">Gliocladium roseum</name>
    <dbReference type="NCBI Taxonomy" id="29856"/>
    <lineage>
        <taxon>Eukaryota</taxon>
        <taxon>Fungi</taxon>
        <taxon>Dikarya</taxon>
        <taxon>Ascomycota</taxon>
        <taxon>Pezizomycotina</taxon>
        <taxon>Sordariomycetes</taxon>
        <taxon>Hypocreomycetidae</taxon>
        <taxon>Hypocreales</taxon>
        <taxon>Bionectriaceae</taxon>
        <taxon>Clonostachys</taxon>
    </lineage>
</organism>
<comment type="similarity">
    <text evidence="1">Belongs to the AFG1 ATPase family.</text>
</comment>
<dbReference type="GO" id="GO:0005739">
    <property type="term" value="C:mitochondrion"/>
    <property type="evidence" value="ECO:0007669"/>
    <property type="project" value="TreeGrafter"/>
</dbReference>
<keyword evidence="3" id="KW-0067">ATP-binding</keyword>
<dbReference type="EMBL" id="CDPU01000009">
    <property type="protein sequence ID" value="CEO47907.1"/>
    <property type="molecule type" value="Genomic_DNA"/>
</dbReference>
<evidence type="ECO:0000256" key="4">
    <source>
        <dbReference type="SAM" id="MobiDB-lite"/>
    </source>
</evidence>
<accession>A0A0B7JXB6</accession>
<dbReference type="InterPro" id="IPR005654">
    <property type="entry name" value="ATPase_AFG1-like"/>
</dbReference>
<gene>
    <name evidence="5" type="ORF">BN869_000003963_1</name>
</gene>
<feature type="region of interest" description="Disordered" evidence="4">
    <location>
        <begin position="316"/>
        <end position="351"/>
    </location>
</feature>